<dbReference type="Proteomes" id="UP001652625">
    <property type="component" value="Chromosome 07"/>
</dbReference>
<dbReference type="RefSeq" id="XP_065658187.1">
    <property type="nucleotide sequence ID" value="XM_065802115.1"/>
</dbReference>
<keyword evidence="1" id="KW-1185">Reference proteome</keyword>
<organism evidence="1 2">
    <name type="scientific">Hydra vulgaris</name>
    <name type="common">Hydra</name>
    <name type="synonym">Hydra attenuata</name>
    <dbReference type="NCBI Taxonomy" id="6087"/>
    <lineage>
        <taxon>Eukaryota</taxon>
        <taxon>Metazoa</taxon>
        <taxon>Cnidaria</taxon>
        <taxon>Hydrozoa</taxon>
        <taxon>Hydroidolina</taxon>
        <taxon>Anthoathecata</taxon>
        <taxon>Aplanulata</taxon>
        <taxon>Hydridae</taxon>
        <taxon>Hydra</taxon>
    </lineage>
</organism>
<protein>
    <submittedName>
        <fullName evidence="2">Uncharacterized protein LOC136082695</fullName>
    </submittedName>
</protein>
<dbReference type="InterPro" id="IPR036388">
    <property type="entry name" value="WH-like_DNA-bd_sf"/>
</dbReference>
<dbReference type="Gene3D" id="1.10.10.10">
    <property type="entry name" value="Winged helix-like DNA-binding domain superfamily/Winged helix DNA-binding domain"/>
    <property type="match status" value="1"/>
</dbReference>
<gene>
    <name evidence="2" type="primary">LOC136082695</name>
</gene>
<proteinExistence type="predicted"/>
<dbReference type="Gene3D" id="3.30.420.10">
    <property type="entry name" value="Ribonuclease H-like superfamily/Ribonuclease H"/>
    <property type="match status" value="1"/>
</dbReference>
<dbReference type="GeneID" id="136082695"/>
<accession>A0ABM4C978</accession>
<evidence type="ECO:0000313" key="2">
    <source>
        <dbReference type="RefSeq" id="XP_065658187.1"/>
    </source>
</evidence>
<dbReference type="InterPro" id="IPR036397">
    <property type="entry name" value="RNaseH_sf"/>
</dbReference>
<evidence type="ECO:0000313" key="1">
    <source>
        <dbReference type="Proteomes" id="UP001652625"/>
    </source>
</evidence>
<sequence length="153" mass="18031">MVGSKRHWTVSQRNLAVDLVNQGKTYRQVQQETGIPHITVSDIMKNLIGTTATKKEQGRKKKTSKSRKIASFLLENWLSKLKRIMESNYPIRQSKNRIRDQGYQGRLVCNKPYLSKKHMKRRLEFAQNFKNMPLSFWKKILWSGEIEIQLQVI</sequence>
<reference evidence="2" key="1">
    <citation type="submission" date="2025-08" db="UniProtKB">
        <authorList>
            <consortium name="RefSeq"/>
        </authorList>
    </citation>
    <scope>IDENTIFICATION</scope>
</reference>
<name>A0ABM4C978_HYDVU</name>